<dbReference type="PROSITE" id="PS51257">
    <property type="entry name" value="PROKAR_LIPOPROTEIN"/>
    <property type="match status" value="1"/>
</dbReference>
<dbReference type="Proteomes" id="UP000198748">
    <property type="component" value="Unassembled WGS sequence"/>
</dbReference>
<proteinExistence type="predicted"/>
<keyword evidence="2" id="KW-1185">Reference proteome</keyword>
<dbReference type="AlphaFoldDB" id="A0A1G7HRQ2"/>
<evidence type="ECO:0000313" key="1">
    <source>
        <dbReference type="EMBL" id="SDF03161.1"/>
    </source>
</evidence>
<sequence length="142" mass="15532">MKKYVFLLLAAIAVACKSTGVDKREDGIKYKETVVLNDVPAATLTFFDVEDSRCPDGVTCIWGGRAAVDLLLSGVTTEGGLMEHVKMCLGTCDAKTGSDTLEKTFAGQKYKLVLVAVNPYPKFGDSTRTKEKYSIQLKIERK</sequence>
<organism evidence="1 2">
    <name type="scientific">Dyadobacter soli</name>
    <dbReference type="NCBI Taxonomy" id="659014"/>
    <lineage>
        <taxon>Bacteria</taxon>
        <taxon>Pseudomonadati</taxon>
        <taxon>Bacteroidota</taxon>
        <taxon>Cytophagia</taxon>
        <taxon>Cytophagales</taxon>
        <taxon>Spirosomataceae</taxon>
        <taxon>Dyadobacter</taxon>
    </lineage>
</organism>
<dbReference type="RefSeq" id="WP_090151353.1">
    <property type="nucleotide sequence ID" value="NZ_FNAN01000008.1"/>
</dbReference>
<evidence type="ECO:0000313" key="2">
    <source>
        <dbReference type="Proteomes" id="UP000198748"/>
    </source>
</evidence>
<evidence type="ECO:0008006" key="3">
    <source>
        <dbReference type="Google" id="ProtNLM"/>
    </source>
</evidence>
<protein>
    <recommendedName>
        <fullName evidence="3">Lipoprotein</fullName>
    </recommendedName>
</protein>
<gene>
    <name evidence="1" type="ORF">SAMN04487996_108244</name>
</gene>
<dbReference type="EMBL" id="FNAN01000008">
    <property type="protein sequence ID" value="SDF03161.1"/>
    <property type="molecule type" value="Genomic_DNA"/>
</dbReference>
<name>A0A1G7HRQ2_9BACT</name>
<dbReference type="STRING" id="659014.SAMN04487996_108244"/>
<reference evidence="2" key="1">
    <citation type="submission" date="2016-10" db="EMBL/GenBank/DDBJ databases">
        <authorList>
            <person name="Varghese N."/>
            <person name="Submissions S."/>
        </authorList>
    </citation>
    <scope>NUCLEOTIDE SEQUENCE [LARGE SCALE GENOMIC DNA]</scope>
    <source>
        <strain evidence="2">DSM 25329</strain>
    </source>
</reference>
<dbReference type="OrthoDB" id="163809at2"/>
<accession>A0A1G7HRQ2</accession>